<feature type="compositionally biased region" description="Polar residues" evidence="1">
    <location>
        <begin position="20"/>
        <end position="33"/>
    </location>
</feature>
<evidence type="ECO:0000313" key="3">
    <source>
        <dbReference type="Proteomes" id="UP000814176"/>
    </source>
</evidence>
<feature type="compositionally biased region" description="Basic and acidic residues" evidence="1">
    <location>
        <begin position="68"/>
        <end position="88"/>
    </location>
</feature>
<dbReference type="RefSeq" id="XP_047784565.1">
    <property type="nucleotide sequence ID" value="XM_047921307.1"/>
</dbReference>
<dbReference type="EMBL" id="JADCUA010000001">
    <property type="protein sequence ID" value="KAH9843755.1"/>
    <property type="molecule type" value="Genomic_DNA"/>
</dbReference>
<sequence>MHPSRGAGGSMKSVHKQAAASANSLPNARSISRPQDESERRFKMSTISPPGTPLGRNNGLISPQGGKKLSEFTWERNESNQQRYEQHTRSLTYAERARFCSYIKLPTEPETEGAAQCRAMKPEETQESSASLNSQDPVNTAETSPMLATAALRCGMDNDESGLTATGMFALQEGNLLNMNGKLWTRRKVEEVRASATEENG</sequence>
<keyword evidence="3" id="KW-1185">Reference proteome</keyword>
<dbReference type="GeneID" id="72002039"/>
<feature type="region of interest" description="Disordered" evidence="1">
    <location>
        <begin position="121"/>
        <end position="140"/>
    </location>
</feature>
<comment type="caution">
    <text evidence="2">The sequence shown here is derived from an EMBL/GenBank/DDBJ whole genome shotgun (WGS) entry which is preliminary data.</text>
</comment>
<organism evidence="2 3">
    <name type="scientific">Rhodofomes roseus</name>
    <dbReference type="NCBI Taxonomy" id="34475"/>
    <lineage>
        <taxon>Eukaryota</taxon>
        <taxon>Fungi</taxon>
        <taxon>Dikarya</taxon>
        <taxon>Basidiomycota</taxon>
        <taxon>Agaricomycotina</taxon>
        <taxon>Agaricomycetes</taxon>
        <taxon>Polyporales</taxon>
        <taxon>Rhodofomes</taxon>
    </lineage>
</organism>
<accession>A0ABQ8KYT7</accession>
<evidence type="ECO:0000313" key="2">
    <source>
        <dbReference type="EMBL" id="KAH9843755.1"/>
    </source>
</evidence>
<dbReference type="Proteomes" id="UP000814176">
    <property type="component" value="Unassembled WGS sequence"/>
</dbReference>
<evidence type="ECO:0000256" key="1">
    <source>
        <dbReference type="SAM" id="MobiDB-lite"/>
    </source>
</evidence>
<feature type="region of interest" description="Disordered" evidence="1">
    <location>
        <begin position="1"/>
        <end position="88"/>
    </location>
</feature>
<proteinExistence type="predicted"/>
<reference evidence="2 3" key="1">
    <citation type="journal article" date="2021" name="Environ. Microbiol.">
        <title>Gene family expansions and transcriptome signatures uncover fungal adaptations to wood decay.</title>
        <authorList>
            <person name="Hage H."/>
            <person name="Miyauchi S."/>
            <person name="Viragh M."/>
            <person name="Drula E."/>
            <person name="Min B."/>
            <person name="Chaduli D."/>
            <person name="Navarro D."/>
            <person name="Favel A."/>
            <person name="Norest M."/>
            <person name="Lesage-Meessen L."/>
            <person name="Balint B."/>
            <person name="Merenyi Z."/>
            <person name="de Eugenio L."/>
            <person name="Morin E."/>
            <person name="Martinez A.T."/>
            <person name="Baldrian P."/>
            <person name="Stursova M."/>
            <person name="Martinez M.J."/>
            <person name="Novotny C."/>
            <person name="Magnuson J.K."/>
            <person name="Spatafora J.W."/>
            <person name="Maurice S."/>
            <person name="Pangilinan J."/>
            <person name="Andreopoulos W."/>
            <person name="LaButti K."/>
            <person name="Hundley H."/>
            <person name="Na H."/>
            <person name="Kuo A."/>
            <person name="Barry K."/>
            <person name="Lipzen A."/>
            <person name="Henrissat B."/>
            <person name="Riley R."/>
            <person name="Ahrendt S."/>
            <person name="Nagy L.G."/>
            <person name="Grigoriev I.V."/>
            <person name="Martin F."/>
            <person name="Rosso M.N."/>
        </authorList>
    </citation>
    <scope>NUCLEOTIDE SEQUENCE [LARGE SCALE GENOMIC DNA]</scope>
    <source>
        <strain evidence="2 3">CIRM-BRFM 1785</strain>
    </source>
</reference>
<feature type="compositionally biased region" description="Polar residues" evidence="1">
    <location>
        <begin position="127"/>
        <end position="140"/>
    </location>
</feature>
<name>A0ABQ8KYT7_9APHY</name>
<gene>
    <name evidence="2" type="ORF">C8Q71DRAFT_719465</name>
</gene>
<protein>
    <submittedName>
        <fullName evidence="2">Uncharacterized protein</fullName>
    </submittedName>
</protein>